<protein>
    <submittedName>
        <fullName evidence="3">Uncharacterized protein DUF1835</fullName>
    </submittedName>
</protein>
<dbReference type="AlphaFoldDB" id="A0A562QLH2"/>
<evidence type="ECO:0000259" key="2">
    <source>
        <dbReference type="Pfam" id="PF12395"/>
    </source>
</evidence>
<accession>A0A562QLH2</accession>
<organism evidence="3 4">
    <name type="scientific">Pseudomonas duriflava</name>
    <dbReference type="NCBI Taxonomy" id="459528"/>
    <lineage>
        <taxon>Bacteria</taxon>
        <taxon>Pseudomonadati</taxon>
        <taxon>Pseudomonadota</taxon>
        <taxon>Gammaproteobacteria</taxon>
        <taxon>Pseudomonadales</taxon>
        <taxon>Pseudomonadaceae</taxon>
        <taxon>Pseudomonas</taxon>
    </lineage>
</organism>
<dbReference type="OrthoDB" id="6999193at2"/>
<evidence type="ECO:0000259" key="1">
    <source>
        <dbReference type="Pfam" id="PF08874"/>
    </source>
</evidence>
<evidence type="ECO:0000313" key="3">
    <source>
        <dbReference type="EMBL" id="TWI57574.1"/>
    </source>
</evidence>
<dbReference type="RefSeq" id="WP_145138321.1">
    <property type="nucleotide sequence ID" value="NZ_VLKY01000002.1"/>
</dbReference>
<dbReference type="InterPro" id="IPR014973">
    <property type="entry name" value="DUF1835"/>
</dbReference>
<reference evidence="3 4" key="1">
    <citation type="journal article" date="2015" name="Stand. Genomic Sci.">
        <title>Genomic Encyclopedia of Bacterial and Archaeal Type Strains, Phase III: the genomes of soil and plant-associated and newly described type strains.</title>
        <authorList>
            <person name="Whitman W.B."/>
            <person name="Woyke T."/>
            <person name="Klenk H.P."/>
            <person name="Zhou Y."/>
            <person name="Lilburn T.G."/>
            <person name="Beck B.J."/>
            <person name="De Vos P."/>
            <person name="Vandamme P."/>
            <person name="Eisen J.A."/>
            <person name="Garrity G."/>
            <person name="Hugenholtz P."/>
            <person name="Kyrpides N.C."/>
        </authorList>
    </citation>
    <scope>NUCLEOTIDE SEQUENCE [LARGE SCALE GENOMIC DNA]</scope>
    <source>
        <strain evidence="3 4">CGMCC 1.6858</strain>
    </source>
</reference>
<evidence type="ECO:0000313" key="4">
    <source>
        <dbReference type="Proteomes" id="UP000316905"/>
    </source>
</evidence>
<name>A0A562QLH2_9PSED</name>
<feature type="domain" description="DUF1835" evidence="1">
    <location>
        <begin position="3"/>
        <end position="119"/>
    </location>
</feature>
<feature type="domain" description="DUF3658" evidence="2">
    <location>
        <begin position="151"/>
        <end position="246"/>
    </location>
</feature>
<comment type="caution">
    <text evidence="3">The sequence shown here is derived from an EMBL/GenBank/DDBJ whole genome shotgun (WGS) entry which is preliminary data.</text>
</comment>
<gene>
    <name evidence="3" type="ORF">IQ22_00791</name>
</gene>
<dbReference type="Pfam" id="PF08874">
    <property type="entry name" value="DUF1835"/>
    <property type="match status" value="1"/>
</dbReference>
<dbReference type="Pfam" id="PF12395">
    <property type="entry name" value="DUF3658"/>
    <property type="match status" value="1"/>
</dbReference>
<dbReference type="InterPro" id="IPR022123">
    <property type="entry name" value="DUF3658"/>
</dbReference>
<sequence>MWHITCGDVAADSVRQVLGDEIAAALLRVMHDDMAVGPLQDVDQPPCSIRAAFWTSVWPADIPVADFSGELSIEADWLKYLAKADRPVTVWHGDSASEQLLLCRIAATLEHSSVELYDVPCGTGISATNQRRAVGMCSPEQLRTFYTPHLVDAKRQRALAEQWHKAVRENAQVRRWREGAFHGEAFAMVDSVLTSQCPSEWGPLARVMAETMVRTEGFFASDFFLFWRARELAAQGVLELEGPADASYMHYRVRLLPT</sequence>
<proteinExistence type="predicted"/>
<keyword evidence="4" id="KW-1185">Reference proteome</keyword>
<dbReference type="Proteomes" id="UP000316905">
    <property type="component" value="Unassembled WGS sequence"/>
</dbReference>
<dbReference type="EMBL" id="VLKY01000002">
    <property type="protein sequence ID" value="TWI57574.1"/>
    <property type="molecule type" value="Genomic_DNA"/>
</dbReference>